<feature type="region of interest" description="Disordered" evidence="1">
    <location>
        <begin position="1"/>
        <end position="201"/>
    </location>
</feature>
<organism evidence="3">
    <name type="scientific">Oikopleura dioica</name>
    <name type="common">Tunicate</name>
    <dbReference type="NCBI Taxonomy" id="34765"/>
    <lineage>
        <taxon>Eukaryota</taxon>
        <taxon>Metazoa</taxon>
        <taxon>Chordata</taxon>
        <taxon>Tunicata</taxon>
        <taxon>Appendicularia</taxon>
        <taxon>Copelata</taxon>
        <taxon>Oikopleuridae</taxon>
        <taxon>Oikopleura</taxon>
    </lineage>
</organism>
<dbReference type="PANTHER" id="PTHR48209">
    <property type="entry name" value="AGL056WP"/>
    <property type="match status" value="1"/>
</dbReference>
<evidence type="ECO:0000313" key="4">
    <source>
        <dbReference type="Proteomes" id="UP000001307"/>
    </source>
</evidence>
<evidence type="ECO:0000313" key="3">
    <source>
        <dbReference type="EMBL" id="CBY18716.1"/>
    </source>
</evidence>
<feature type="compositionally biased region" description="Basic residues" evidence="1">
    <location>
        <begin position="816"/>
        <end position="825"/>
    </location>
</feature>
<feature type="region of interest" description="Disordered" evidence="1">
    <location>
        <begin position="315"/>
        <end position="409"/>
    </location>
</feature>
<feature type="compositionally biased region" description="Acidic residues" evidence="1">
    <location>
        <begin position="507"/>
        <end position="524"/>
    </location>
</feature>
<dbReference type="InterPro" id="IPR022043">
    <property type="entry name" value="CAF1A_DD"/>
</dbReference>
<feature type="compositionally biased region" description="Low complexity" evidence="1">
    <location>
        <begin position="54"/>
        <end position="65"/>
    </location>
</feature>
<feature type="compositionally biased region" description="Acidic residues" evidence="1">
    <location>
        <begin position="713"/>
        <end position="739"/>
    </location>
</feature>
<feature type="domain" description="Chromatin assembly factor 1 subunit A dimerization" evidence="2">
    <location>
        <begin position="300"/>
        <end position="370"/>
    </location>
</feature>
<accession>E4X7P3</accession>
<dbReference type="EMBL" id="FN653028">
    <property type="protein sequence ID" value="CBY18716.1"/>
    <property type="molecule type" value="Genomic_DNA"/>
</dbReference>
<feature type="compositionally biased region" description="Polar residues" evidence="1">
    <location>
        <begin position="495"/>
        <end position="505"/>
    </location>
</feature>
<protein>
    <recommendedName>
        <fullName evidence="2">Chromatin assembly factor 1 subunit A dimerization domain-containing protein</fullName>
    </recommendedName>
</protein>
<feature type="compositionally biased region" description="Basic and acidic residues" evidence="1">
    <location>
        <begin position="84"/>
        <end position="201"/>
    </location>
</feature>
<dbReference type="Pfam" id="PF12253">
    <property type="entry name" value="CAF1A_dimeriz"/>
    <property type="match status" value="1"/>
</dbReference>
<feature type="region of interest" description="Disordered" evidence="1">
    <location>
        <begin position="494"/>
        <end position="524"/>
    </location>
</feature>
<feature type="compositionally biased region" description="Basic and acidic residues" evidence="1">
    <location>
        <begin position="13"/>
        <end position="31"/>
    </location>
</feature>
<proteinExistence type="predicted"/>
<feature type="region of interest" description="Disordered" evidence="1">
    <location>
        <begin position="655"/>
        <end position="825"/>
    </location>
</feature>
<feature type="compositionally biased region" description="Acidic residues" evidence="1">
    <location>
        <begin position="335"/>
        <end position="350"/>
    </location>
</feature>
<keyword evidence="4" id="KW-1185">Reference proteome</keyword>
<evidence type="ECO:0000259" key="2">
    <source>
        <dbReference type="Pfam" id="PF12253"/>
    </source>
</evidence>
<feature type="compositionally biased region" description="Basic and acidic residues" evidence="1">
    <location>
        <begin position="387"/>
        <end position="409"/>
    </location>
</feature>
<dbReference type="InParanoid" id="E4X7P3"/>
<evidence type="ECO:0000256" key="1">
    <source>
        <dbReference type="SAM" id="MobiDB-lite"/>
    </source>
</evidence>
<sequence length="825" mass="95640">MNESETRINSPPPKKEKAEEEGSVVESEKENQTPAAVITIVDEAPVTPVKGSKSETSISTVSSATKISLDAKPKNSPARKPRRTKAELEKEKKEKEEQRKLRLEEITKKKAEKDREKEEKRKAKELADKERAEKKRLENEEKLKKEAERDKKRLEKDLKEKQAREEREKKQKEKDDLKKQKEDEEKRKHEEKEKEQKAQEEREEKARLVIFVYFLYQLPDLRQILFHKWTDSEEKDFEKFLKLLCDGMSDLAKEIKYLHEIKSRPPHCRGKREKPKKSEDECILIDPQLETALKEGARFKYFNFHTDYRPPFYGTNRRKSQFVNPKNPHAKDPDLDYDYDSGEDWEEEPEGEKISDDEKLSDEEDMDEEDEDGFFVPHGYLSDDEENAARDPDDPEERHKLTEAELKERQEKFNRMRKKRLRKLVVHHEGPLYDADSEETDNLEKLNSENQGQQDNEADRFDWEGVHYLLEGSPDPLRDYSDNEIGSIDGIWNEIPSSEESQIENVQLDDDEEESLVDADDLNPSDEEDFVELENQAWDNSEMKNWTDFEKVRDELVKFTEECKECSMVTDVTKNESEVELEAIWSVEKKQRRKRTRAHASKASVTNLRPSRYVDLTNMKLILTDGVQLGNGLPIDDFQGLEYPSKAKDDDVVEALSNVSLDENDTDSEKEETSNQEKGEEDTHKLKNNEIIHGDVIEILSSGEDANERGQESEDIPDTEDDEESLGESDSEDEETLEDPADHDSIQCGFPDEEQDSEIQAGGKRKISPVAKRLDFGVATPKKGKNVEKQPSIVAIDSDSNPAPIQETPKINILIPKKKKKKQES</sequence>
<feature type="compositionally biased region" description="Acidic residues" evidence="1">
    <location>
        <begin position="359"/>
        <end position="373"/>
    </location>
</feature>
<dbReference type="OrthoDB" id="79480at2759"/>
<dbReference type="Proteomes" id="UP000001307">
    <property type="component" value="Unassembled WGS sequence"/>
</dbReference>
<gene>
    <name evidence="3" type="ORF">GSOID_T00003582001</name>
</gene>
<name>E4X7P3_OIKDI</name>
<feature type="region of interest" description="Disordered" evidence="1">
    <location>
        <begin position="428"/>
        <end position="460"/>
    </location>
</feature>
<feature type="compositionally biased region" description="Basic and acidic residues" evidence="1">
    <location>
        <begin position="671"/>
        <end position="696"/>
    </location>
</feature>
<reference evidence="3" key="1">
    <citation type="journal article" date="2010" name="Science">
        <title>Plasticity of animal genome architecture unmasked by rapid evolution of a pelagic tunicate.</title>
        <authorList>
            <person name="Denoeud F."/>
            <person name="Henriet S."/>
            <person name="Mungpakdee S."/>
            <person name="Aury J.M."/>
            <person name="Da Silva C."/>
            <person name="Brinkmann H."/>
            <person name="Mikhaleva J."/>
            <person name="Olsen L.C."/>
            <person name="Jubin C."/>
            <person name="Canestro C."/>
            <person name="Bouquet J.M."/>
            <person name="Danks G."/>
            <person name="Poulain J."/>
            <person name="Campsteijn C."/>
            <person name="Adamski M."/>
            <person name="Cross I."/>
            <person name="Yadetie F."/>
            <person name="Muffato M."/>
            <person name="Louis A."/>
            <person name="Butcher S."/>
            <person name="Tsagkogeorga G."/>
            <person name="Konrad A."/>
            <person name="Singh S."/>
            <person name="Jensen M.F."/>
            <person name="Cong E.H."/>
            <person name="Eikeseth-Otteraa H."/>
            <person name="Noel B."/>
            <person name="Anthouard V."/>
            <person name="Porcel B.M."/>
            <person name="Kachouri-Lafond R."/>
            <person name="Nishino A."/>
            <person name="Ugolini M."/>
            <person name="Chourrout P."/>
            <person name="Nishida H."/>
            <person name="Aasland R."/>
            <person name="Huzurbazar S."/>
            <person name="Westhof E."/>
            <person name="Delsuc F."/>
            <person name="Lehrach H."/>
            <person name="Reinhardt R."/>
            <person name="Weissenbach J."/>
            <person name="Roy S.W."/>
            <person name="Artiguenave F."/>
            <person name="Postlethwait J.H."/>
            <person name="Manak J.R."/>
            <person name="Thompson E.M."/>
            <person name="Jaillon O."/>
            <person name="Du Pasquier L."/>
            <person name="Boudinot P."/>
            <person name="Liberles D.A."/>
            <person name="Volff J.N."/>
            <person name="Philippe H."/>
            <person name="Lenhard B."/>
            <person name="Roest Crollius H."/>
            <person name="Wincker P."/>
            <person name="Chourrout D."/>
        </authorList>
    </citation>
    <scope>NUCLEOTIDE SEQUENCE [LARGE SCALE GENOMIC DNA]</scope>
</reference>
<dbReference type="AlphaFoldDB" id="E4X7P3"/>
<dbReference type="PANTHER" id="PTHR48209:SF2">
    <property type="entry name" value="FI24008P1"/>
    <property type="match status" value="1"/>
</dbReference>